<organism evidence="1 2">
    <name type="scientific">Phycicoccus duodecadis</name>
    <dbReference type="NCBI Taxonomy" id="173053"/>
    <lineage>
        <taxon>Bacteria</taxon>
        <taxon>Bacillati</taxon>
        <taxon>Actinomycetota</taxon>
        <taxon>Actinomycetes</taxon>
        <taxon>Micrococcales</taxon>
        <taxon>Intrasporangiaceae</taxon>
        <taxon>Phycicoccus</taxon>
    </lineage>
</organism>
<dbReference type="RefSeq" id="WP_101394573.1">
    <property type="nucleotide sequence ID" value="NZ_PJNE01000001.1"/>
</dbReference>
<dbReference type="AlphaFoldDB" id="A0A2N3YGE3"/>
<proteinExistence type="predicted"/>
<dbReference type="InterPro" id="IPR044668">
    <property type="entry name" value="PuuD-like"/>
</dbReference>
<dbReference type="PANTHER" id="PTHR43235:SF1">
    <property type="entry name" value="GLUTAMINE AMIDOTRANSFERASE PB2B2.05-RELATED"/>
    <property type="match status" value="1"/>
</dbReference>
<dbReference type="GO" id="GO:0005829">
    <property type="term" value="C:cytosol"/>
    <property type="evidence" value="ECO:0007669"/>
    <property type="project" value="TreeGrafter"/>
</dbReference>
<name>A0A2N3YGE3_9MICO</name>
<keyword evidence="1" id="KW-0808">Transferase</keyword>
<dbReference type="InterPro" id="IPR029062">
    <property type="entry name" value="Class_I_gatase-like"/>
</dbReference>
<dbReference type="GO" id="GO:0016740">
    <property type="term" value="F:transferase activity"/>
    <property type="evidence" value="ECO:0007669"/>
    <property type="project" value="UniProtKB-KW"/>
</dbReference>
<keyword evidence="1" id="KW-0315">Glutamine amidotransferase</keyword>
<dbReference type="SUPFAM" id="SSF52317">
    <property type="entry name" value="Class I glutamine amidotransferase-like"/>
    <property type="match status" value="1"/>
</dbReference>
<dbReference type="Pfam" id="PF07722">
    <property type="entry name" value="Peptidase_C26"/>
    <property type="match status" value="1"/>
</dbReference>
<dbReference type="PROSITE" id="PS51273">
    <property type="entry name" value="GATASE_TYPE_1"/>
    <property type="match status" value="1"/>
</dbReference>
<dbReference type="GO" id="GO:0033969">
    <property type="term" value="F:gamma-glutamyl-gamma-aminobutyrate hydrolase activity"/>
    <property type="evidence" value="ECO:0007669"/>
    <property type="project" value="TreeGrafter"/>
</dbReference>
<dbReference type="Proteomes" id="UP000233781">
    <property type="component" value="Unassembled WGS sequence"/>
</dbReference>
<dbReference type="EMBL" id="PJNE01000001">
    <property type="protein sequence ID" value="PKW25925.1"/>
    <property type="molecule type" value="Genomic_DNA"/>
</dbReference>
<reference evidence="1 2" key="1">
    <citation type="submission" date="2017-12" db="EMBL/GenBank/DDBJ databases">
        <title>Sequencing the genomes of 1000 Actinobacteria strains.</title>
        <authorList>
            <person name="Klenk H.-P."/>
        </authorList>
    </citation>
    <scope>NUCLEOTIDE SEQUENCE [LARGE SCALE GENOMIC DNA]</scope>
    <source>
        <strain evidence="1 2">DSM 12806</strain>
    </source>
</reference>
<evidence type="ECO:0000313" key="2">
    <source>
        <dbReference type="Proteomes" id="UP000233781"/>
    </source>
</evidence>
<accession>A0A2N3YGE3</accession>
<keyword evidence="2" id="KW-1185">Reference proteome</keyword>
<dbReference type="PANTHER" id="PTHR43235">
    <property type="entry name" value="GLUTAMINE AMIDOTRANSFERASE PB2B2.05-RELATED"/>
    <property type="match status" value="1"/>
</dbReference>
<dbReference type="Gene3D" id="3.40.50.880">
    <property type="match status" value="1"/>
</dbReference>
<dbReference type="OrthoDB" id="9813383at2"/>
<dbReference type="CDD" id="cd01745">
    <property type="entry name" value="GATase1_2"/>
    <property type="match status" value="1"/>
</dbReference>
<evidence type="ECO:0000313" key="1">
    <source>
        <dbReference type="EMBL" id="PKW25925.1"/>
    </source>
</evidence>
<dbReference type="InterPro" id="IPR011697">
    <property type="entry name" value="Peptidase_C26"/>
</dbReference>
<sequence>MSGSRPVVGISCYVEDVDRTPWVAQRSAVLPYRYVQQVEAAGGIAVVLPPRPDVDDAMAAEVLSRVDALVVAGGADVQAGLYGEPAHPSSQQARPDRDAWESALVRAAEAADLPVLGICRGMQVMAVAAGGRLEQHLPDRVGHEAHSPRPGVYTSHHVAPVAGTLLASVVGDDVLDVPTYHHQAVLPATVEGTGWVPAAWHEDGTLEAMECPEARFRVAVQWHAEEAEGAALFEALVAAARDGAPAGVLRHAVAGDGSTARG</sequence>
<protein>
    <submittedName>
        <fullName evidence="1">Putative glutamine amidotransferase</fullName>
    </submittedName>
</protein>
<gene>
    <name evidence="1" type="ORF">ATL31_0729</name>
</gene>
<comment type="caution">
    <text evidence="1">The sequence shown here is derived from an EMBL/GenBank/DDBJ whole genome shotgun (WGS) entry which is preliminary data.</text>
</comment>
<dbReference type="GO" id="GO:0006598">
    <property type="term" value="P:polyamine catabolic process"/>
    <property type="evidence" value="ECO:0007669"/>
    <property type="project" value="TreeGrafter"/>
</dbReference>